<sequence>MPPLAAPPAPANAPPARPRPAPSIAALMLRAFSLPLLLLIGVAAAVIAGVEQNARSAALVTAAQTRLTLIEAIAEDVSELENGQRGFVITGDETFLQPYERGRLALEDDLRELEARSVTDLQRRNIGRIRALTRAWNERAGQPEIAARRSSLEGAAALVEGSDGRRLLEEARSVLGEMRTNENARLRAAVAASTATLSRVQLLTVAGLLLSTALLILAALRTAHTLSRSAAQLMVGAEAIAAGEYGARLPPLPLRELNELGGQFHRMADAVQSRERALEEAGQALRASNEELSRSNRELEQFAYVASHDLQEPLRTISSYTELLARRYHGQLDARADQYIGFTTAATARLKNLIQDLLAYSRVRQSQRPLTEVDTAALVEGVIQDLHAEVEASGATVERGPLPTVQANPDLLRHIFLNLLGNALKFRAEGRPPQVRVWAEPEVGRREDGGAAGWAFHVQDNGIGIEPQYFERIFGVFQRLHGMDEFPGSGIGLAVARTAAERHGGQFRVQSTPGAGSTFTFTLPPPTRPPPGPQETSPP</sequence>
<dbReference type="SUPFAM" id="SSF55874">
    <property type="entry name" value="ATPase domain of HSP90 chaperone/DNA topoisomerase II/histidine kinase"/>
    <property type="match status" value="1"/>
</dbReference>
<keyword evidence="5" id="KW-0808">Transferase</keyword>
<dbReference type="CDD" id="cd06225">
    <property type="entry name" value="HAMP"/>
    <property type="match status" value="1"/>
</dbReference>
<keyword evidence="6 11" id="KW-0418">Kinase</keyword>
<dbReference type="SMART" id="SM00387">
    <property type="entry name" value="HATPase_c"/>
    <property type="match status" value="1"/>
</dbReference>
<feature type="transmembrane region" description="Helical" evidence="8">
    <location>
        <begin position="202"/>
        <end position="220"/>
    </location>
</feature>
<keyword evidence="8" id="KW-1133">Transmembrane helix</keyword>
<dbReference type="PANTHER" id="PTHR43304:SF1">
    <property type="entry name" value="PAC DOMAIN-CONTAINING PROTEIN"/>
    <property type="match status" value="1"/>
</dbReference>
<dbReference type="Gene3D" id="1.10.287.130">
    <property type="match status" value="1"/>
</dbReference>
<proteinExistence type="predicted"/>
<feature type="compositionally biased region" description="Polar residues" evidence="7">
    <location>
        <begin position="508"/>
        <end position="517"/>
    </location>
</feature>
<evidence type="ECO:0000256" key="2">
    <source>
        <dbReference type="ARBA" id="ARBA00004370"/>
    </source>
</evidence>
<dbReference type="FunFam" id="3.30.565.10:FF:000006">
    <property type="entry name" value="Sensor histidine kinase WalK"/>
    <property type="match status" value="1"/>
</dbReference>
<evidence type="ECO:0000256" key="3">
    <source>
        <dbReference type="ARBA" id="ARBA00012438"/>
    </source>
</evidence>
<dbReference type="InterPro" id="IPR003661">
    <property type="entry name" value="HisK_dim/P_dom"/>
</dbReference>
<evidence type="ECO:0000313" key="11">
    <source>
        <dbReference type="EMBL" id="MBB5234065.1"/>
    </source>
</evidence>
<feature type="domain" description="HAMP" evidence="10">
    <location>
        <begin position="224"/>
        <end position="276"/>
    </location>
</feature>
<evidence type="ECO:0000256" key="7">
    <source>
        <dbReference type="SAM" id="MobiDB-lite"/>
    </source>
</evidence>
<evidence type="ECO:0000256" key="4">
    <source>
        <dbReference type="ARBA" id="ARBA00022553"/>
    </source>
</evidence>
<dbReference type="InterPro" id="IPR003660">
    <property type="entry name" value="HAMP_dom"/>
</dbReference>
<organism evidence="11 12">
    <name type="scientific">Deinococcus budaensis</name>
    <dbReference type="NCBI Taxonomy" id="1665626"/>
    <lineage>
        <taxon>Bacteria</taxon>
        <taxon>Thermotogati</taxon>
        <taxon>Deinococcota</taxon>
        <taxon>Deinococci</taxon>
        <taxon>Deinococcales</taxon>
        <taxon>Deinococcaceae</taxon>
        <taxon>Deinococcus</taxon>
    </lineage>
</organism>
<feature type="region of interest" description="Disordered" evidence="7">
    <location>
        <begin position="507"/>
        <end position="539"/>
    </location>
</feature>
<dbReference type="InterPro" id="IPR005467">
    <property type="entry name" value="His_kinase_dom"/>
</dbReference>
<dbReference type="EC" id="2.7.13.3" evidence="3"/>
<evidence type="ECO:0000256" key="8">
    <source>
        <dbReference type="SAM" id="Phobius"/>
    </source>
</evidence>
<feature type="transmembrane region" description="Helical" evidence="8">
    <location>
        <begin position="24"/>
        <end position="50"/>
    </location>
</feature>
<dbReference type="InterPro" id="IPR003594">
    <property type="entry name" value="HATPase_dom"/>
</dbReference>
<dbReference type="Pfam" id="PF00672">
    <property type="entry name" value="HAMP"/>
    <property type="match status" value="1"/>
</dbReference>
<keyword evidence="8" id="KW-0812">Transmembrane</keyword>
<dbReference type="InterPro" id="IPR036890">
    <property type="entry name" value="HATPase_C_sf"/>
</dbReference>
<dbReference type="PROSITE" id="PS50109">
    <property type="entry name" value="HIS_KIN"/>
    <property type="match status" value="1"/>
</dbReference>
<dbReference type="SMART" id="SM00388">
    <property type="entry name" value="HisKA"/>
    <property type="match status" value="1"/>
</dbReference>
<dbReference type="InterPro" id="IPR007891">
    <property type="entry name" value="CHASE3"/>
</dbReference>
<dbReference type="GO" id="GO:0016020">
    <property type="term" value="C:membrane"/>
    <property type="evidence" value="ECO:0007669"/>
    <property type="project" value="UniProtKB-SubCell"/>
</dbReference>
<dbReference type="InterPro" id="IPR004358">
    <property type="entry name" value="Sig_transdc_His_kin-like_C"/>
</dbReference>
<comment type="catalytic activity">
    <reaction evidence="1">
        <text>ATP + protein L-histidine = ADP + protein N-phospho-L-histidine.</text>
        <dbReference type="EC" id="2.7.13.3"/>
    </reaction>
</comment>
<dbReference type="AlphaFoldDB" id="A0A7W8LPZ5"/>
<dbReference type="SUPFAM" id="SSF47384">
    <property type="entry name" value="Homodimeric domain of signal transducing histidine kinase"/>
    <property type="match status" value="1"/>
</dbReference>
<keyword evidence="8" id="KW-0472">Membrane</keyword>
<keyword evidence="4" id="KW-0597">Phosphoprotein</keyword>
<accession>A0A7W8LPZ5</accession>
<evidence type="ECO:0000256" key="1">
    <source>
        <dbReference type="ARBA" id="ARBA00000085"/>
    </source>
</evidence>
<protein>
    <recommendedName>
        <fullName evidence="3">histidine kinase</fullName>
        <ecNumber evidence="3">2.7.13.3</ecNumber>
    </recommendedName>
</protein>
<evidence type="ECO:0000259" key="10">
    <source>
        <dbReference type="PROSITE" id="PS50885"/>
    </source>
</evidence>
<comment type="subcellular location">
    <subcellularLocation>
        <location evidence="2">Membrane</location>
    </subcellularLocation>
</comment>
<evidence type="ECO:0000313" key="12">
    <source>
        <dbReference type="Proteomes" id="UP000525389"/>
    </source>
</evidence>
<dbReference type="CDD" id="cd00082">
    <property type="entry name" value="HisKA"/>
    <property type="match status" value="1"/>
</dbReference>
<evidence type="ECO:0000259" key="9">
    <source>
        <dbReference type="PROSITE" id="PS50109"/>
    </source>
</evidence>
<dbReference type="PROSITE" id="PS50885">
    <property type="entry name" value="HAMP"/>
    <property type="match status" value="1"/>
</dbReference>
<dbReference type="PRINTS" id="PR00344">
    <property type="entry name" value="BCTRLSENSOR"/>
</dbReference>
<dbReference type="EMBL" id="JACHFN010000004">
    <property type="protein sequence ID" value="MBB5234065.1"/>
    <property type="molecule type" value="Genomic_DNA"/>
</dbReference>
<dbReference type="CDD" id="cd19410">
    <property type="entry name" value="HK9-like_sensor"/>
    <property type="match status" value="1"/>
</dbReference>
<dbReference type="Proteomes" id="UP000525389">
    <property type="component" value="Unassembled WGS sequence"/>
</dbReference>
<dbReference type="PANTHER" id="PTHR43304">
    <property type="entry name" value="PHYTOCHROME-LIKE PROTEIN CPH1"/>
    <property type="match status" value="1"/>
</dbReference>
<dbReference type="InterPro" id="IPR036097">
    <property type="entry name" value="HisK_dim/P_sf"/>
</dbReference>
<evidence type="ECO:0000256" key="5">
    <source>
        <dbReference type="ARBA" id="ARBA00022679"/>
    </source>
</evidence>
<dbReference type="RefSeq" id="WP_184027402.1">
    <property type="nucleotide sequence ID" value="NZ_JACHFN010000004.1"/>
</dbReference>
<dbReference type="Gene3D" id="6.10.340.10">
    <property type="match status" value="1"/>
</dbReference>
<dbReference type="InterPro" id="IPR052162">
    <property type="entry name" value="Sensor_kinase/Photoreceptor"/>
</dbReference>
<dbReference type="GO" id="GO:0000155">
    <property type="term" value="F:phosphorelay sensor kinase activity"/>
    <property type="evidence" value="ECO:0007669"/>
    <property type="project" value="InterPro"/>
</dbReference>
<dbReference type="Pfam" id="PF05227">
    <property type="entry name" value="CHASE3"/>
    <property type="match status" value="1"/>
</dbReference>
<dbReference type="SMART" id="SM00304">
    <property type="entry name" value="HAMP"/>
    <property type="match status" value="2"/>
</dbReference>
<comment type="caution">
    <text evidence="11">The sequence shown here is derived from an EMBL/GenBank/DDBJ whole genome shotgun (WGS) entry which is preliminary data.</text>
</comment>
<dbReference type="Pfam" id="PF00512">
    <property type="entry name" value="HisKA"/>
    <property type="match status" value="1"/>
</dbReference>
<feature type="compositionally biased region" description="Pro residues" evidence="7">
    <location>
        <begin position="523"/>
        <end position="539"/>
    </location>
</feature>
<reference evidence="11 12" key="1">
    <citation type="submission" date="2020-08" db="EMBL/GenBank/DDBJ databases">
        <title>Genomic Encyclopedia of Type Strains, Phase IV (KMG-IV): sequencing the most valuable type-strain genomes for metagenomic binning, comparative biology and taxonomic classification.</title>
        <authorList>
            <person name="Goeker M."/>
        </authorList>
    </citation>
    <scope>NUCLEOTIDE SEQUENCE [LARGE SCALE GENOMIC DNA]</scope>
    <source>
        <strain evidence="11 12">DSM 101791</strain>
    </source>
</reference>
<keyword evidence="12" id="KW-1185">Reference proteome</keyword>
<dbReference type="Gene3D" id="3.30.565.10">
    <property type="entry name" value="Histidine kinase-like ATPase, C-terminal domain"/>
    <property type="match status" value="1"/>
</dbReference>
<gene>
    <name evidence="11" type="ORF">HNQ09_001503</name>
</gene>
<evidence type="ECO:0000256" key="6">
    <source>
        <dbReference type="ARBA" id="ARBA00022777"/>
    </source>
</evidence>
<feature type="domain" description="Histidine kinase" evidence="9">
    <location>
        <begin position="305"/>
        <end position="527"/>
    </location>
</feature>
<dbReference type="Pfam" id="PF02518">
    <property type="entry name" value="HATPase_c"/>
    <property type="match status" value="1"/>
</dbReference>
<name>A0A7W8LPZ5_9DEIO</name>